<proteinExistence type="predicted"/>
<keyword evidence="2" id="KW-1185">Reference proteome</keyword>
<evidence type="ECO:0008006" key="3">
    <source>
        <dbReference type="Google" id="ProtNLM"/>
    </source>
</evidence>
<dbReference type="InterPro" id="IPR011335">
    <property type="entry name" value="Restrct_endonuc-II-like"/>
</dbReference>
<reference evidence="2" key="1">
    <citation type="submission" date="2015-07" db="EMBL/GenBank/DDBJ databases">
        <title>Complete Genome of Thermincola ferriacetica strain Z-0001T.</title>
        <authorList>
            <person name="Lusk B."/>
            <person name="Badalamenti J.P."/>
            <person name="Parameswaran P."/>
            <person name="Bond D.R."/>
            <person name="Torres C.I."/>
        </authorList>
    </citation>
    <scope>NUCLEOTIDE SEQUENCE [LARGE SCALE GENOMIC DNA]</scope>
    <source>
        <strain evidence="2">Z-0001</strain>
    </source>
</reference>
<dbReference type="Gene3D" id="3.40.960.10">
    <property type="entry name" value="VSR Endonuclease"/>
    <property type="match status" value="1"/>
</dbReference>
<name>A0A0L6W2V0_9FIRM</name>
<comment type="caution">
    <text evidence="1">The sequence shown here is derived from an EMBL/GenBank/DDBJ whole genome shotgun (WGS) entry which is preliminary data.</text>
</comment>
<dbReference type="SUPFAM" id="SSF52980">
    <property type="entry name" value="Restriction endonuclease-like"/>
    <property type="match status" value="1"/>
</dbReference>
<sequence length="240" mass="29377">MPFYKKGTPEYEAWKNSPQYEEYREKMRQSIQKSEKHRQVVQSEEYREKLRQSMLQSVKYRQSREKVRQVIRELWQDEVFRERAYREMVDACTTEEYRERKSQIMQKVGQSREFREKQRQDKLRLWQDPDFARKVLEGLHQQTRPEQLMEQLLNELFPGEYRYVGDGQLTIGGKVPDFANVNGQKKLIEVFGDYWHEGQDPQERIDFFRQYGFDCLVIWESELEDLEEVAEKLRQFHSRI</sequence>
<dbReference type="EMBL" id="LGTE01000013">
    <property type="protein sequence ID" value="KNZ69404.1"/>
    <property type="molecule type" value="Genomic_DNA"/>
</dbReference>
<dbReference type="Proteomes" id="UP000037175">
    <property type="component" value="Unassembled WGS sequence"/>
</dbReference>
<evidence type="ECO:0000313" key="2">
    <source>
        <dbReference type="Proteomes" id="UP000037175"/>
    </source>
</evidence>
<protein>
    <recommendedName>
        <fullName evidence="3">DUF559 domain-containing protein</fullName>
    </recommendedName>
</protein>
<evidence type="ECO:0000313" key="1">
    <source>
        <dbReference type="EMBL" id="KNZ69404.1"/>
    </source>
</evidence>
<dbReference type="RefSeq" id="WP_052218227.1">
    <property type="nucleotide sequence ID" value="NZ_LGTE01000013.1"/>
</dbReference>
<accession>A0A0L6W2V0</accession>
<organism evidence="1 2">
    <name type="scientific">Thermincola ferriacetica</name>
    <dbReference type="NCBI Taxonomy" id="281456"/>
    <lineage>
        <taxon>Bacteria</taxon>
        <taxon>Bacillati</taxon>
        <taxon>Bacillota</taxon>
        <taxon>Clostridia</taxon>
        <taxon>Eubacteriales</taxon>
        <taxon>Thermincolaceae</taxon>
        <taxon>Thermincola</taxon>
    </lineage>
</organism>
<gene>
    <name evidence="1" type="ORF">Tfer_2043</name>
</gene>
<dbReference type="AlphaFoldDB" id="A0A0L6W2V0"/>